<feature type="region of interest" description="Disordered" evidence="2">
    <location>
        <begin position="357"/>
        <end position="396"/>
    </location>
</feature>
<dbReference type="GO" id="GO:0005634">
    <property type="term" value="C:nucleus"/>
    <property type="evidence" value="ECO:0007669"/>
    <property type="project" value="TreeGrafter"/>
</dbReference>
<keyword evidence="1" id="KW-0328">Glycosyltransferase</keyword>
<evidence type="ECO:0000256" key="1">
    <source>
        <dbReference type="RuleBase" id="RU362114"/>
    </source>
</evidence>
<evidence type="ECO:0000313" key="4">
    <source>
        <dbReference type="EMBL" id="GFR81892.1"/>
    </source>
</evidence>
<dbReference type="Pfam" id="PF00644">
    <property type="entry name" value="PARP"/>
    <property type="match status" value="1"/>
</dbReference>
<dbReference type="SUPFAM" id="SSF56399">
    <property type="entry name" value="ADP-ribosylation"/>
    <property type="match status" value="1"/>
</dbReference>
<keyword evidence="5" id="KW-1185">Reference proteome</keyword>
<name>A0AAV4G851_9GAST</name>
<evidence type="ECO:0000259" key="3">
    <source>
        <dbReference type="PROSITE" id="PS51059"/>
    </source>
</evidence>
<comment type="caution">
    <text evidence="4">The sequence shown here is derived from an EMBL/GenBank/DDBJ whole genome shotgun (WGS) entry which is preliminary data.</text>
</comment>
<dbReference type="Gene3D" id="3.90.228.10">
    <property type="match status" value="1"/>
</dbReference>
<evidence type="ECO:0000256" key="2">
    <source>
        <dbReference type="SAM" id="MobiDB-lite"/>
    </source>
</evidence>
<feature type="region of interest" description="Disordered" evidence="2">
    <location>
        <begin position="1"/>
        <end position="31"/>
    </location>
</feature>
<dbReference type="PROSITE" id="PS51059">
    <property type="entry name" value="PARP_CATALYTIC"/>
    <property type="match status" value="1"/>
</dbReference>
<protein>
    <recommendedName>
        <fullName evidence="1">Poly [ADP-ribose] polymerase</fullName>
        <shortName evidence="1">PARP</shortName>
        <ecNumber evidence="1">2.4.2.-</ecNumber>
    </recommendedName>
</protein>
<feature type="domain" description="PARP catalytic" evidence="3">
    <location>
        <begin position="21"/>
        <end position="227"/>
    </location>
</feature>
<dbReference type="PANTHER" id="PTHR45740:SF2">
    <property type="entry name" value="POLY [ADP-RIBOSE] POLYMERASE"/>
    <property type="match status" value="1"/>
</dbReference>
<evidence type="ECO:0000313" key="5">
    <source>
        <dbReference type="Proteomes" id="UP000762676"/>
    </source>
</evidence>
<feature type="compositionally biased region" description="Acidic residues" evidence="2">
    <location>
        <begin position="365"/>
        <end position="379"/>
    </location>
</feature>
<proteinExistence type="predicted"/>
<reference evidence="4 5" key="1">
    <citation type="journal article" date="2021" name="Elife">
        <title>Chloroplast acquisition without the gene transfer in kleptoplastic sea slugs, Plakobranchus ocellatus.</title>
        <authorList>
            <person name="Maeda T."/>
            <person name="Takahashi S."/>
            <person name="Yoshida T."/>
            <person name="Shimamura S."/>
            <person name="Takaki Y."/>
            <person name="Nagai Y."/>
            <person name="Toyoda A."/>
            <person name="Suzuki Y."/>
            <person name="Arimoto A."/>
            <person name="Ishii H."/>
            <person name="Satoh N."/>
            <person name="Nishiyama T."/>
            <person name="Hasebe M."/>
            <person name="Maruyama T."/>
            <person name="Minagawa J."/>
            <person name="Obokata J."/>
            <person name="Shigenobu S."/>
        </authorList>
    </citation>
    <scope>NUCLEOTIDE SEQUENCE [LARGE SCALE GENOMIC DNA]</scope>
</reference>
<accession>A0AAV4G851</accession>
<sequence>MALSKMSGLGMTLQTPSPLTEPKADADDGKHHTLTLLSDSDERFQEIAIDFKNAGMRVTQVEMLANGILWKRYATEREMILEQRKKTDPDFKLNERYLYHGTSMKKSYICDEGLDSRMSNEGCFGKGIYFSDFPKKCVKYARKGNGDESYILLARVILGVPKVYPKGKKARALKREPEKEEPYTGHRFYDSVEGCPVNHKEFVVYESRRALVEGIITFTMEKKEKAEKKSKQKSEEASNNLNDLDGNVSEDGNDTDSDKEDNRACSGESSSEDEDEAGNKKQDSDTDSSGSDQDSNTSDSDDDGPGRFKTEDDLEQLLVQKRRQFEDGTGEKDEYEIERFLLRGGMNVTAAIKIYEEKKAAGFPESEDDDDDDDDDDEDLLNRNHPLPGSEGWNSLSKEDQEVFIEGQIDDFLLIVDLDAEQRDFARKCLSAVNMNLEHAVLAYYEDC</sequence>
<keyword evidence="1" id="KW-0520">NAD</keyword>
<dbReference type="EC" id="2.4.2.-" evidence="1"/>
<feature type="compositionally biased region" description="Low complexity" evidence="2">
    <location>
        <begin position="287"/>
        <end position="298"/>
    </location>
</feature>
<dbReference type="AlphaFoldDB" id="A0AAV4G851"/>
<dbReference type="GO" id="GO:1990404">
    <property type="term" value="F:NAD+-protein mono-ADP-ribosyltransferase activity"/>
    <property type="evidence" value="ECO:0007669"/>
    <property type="project" value="TreeGrafter"/>
</dbReference>
<dbReference type="InterPro" id="IPR051712">
    <property type="entry name" value="ARTD-AVP"/>
</dbReference>
<keyword evidence="1" id="KW-0808">Transferase</keyword>
<dbReference type="GO" id="GO:0003950">
    <property type="term" value="F:NAD+ poly-ADP-ribosyltransferase activity"/>
    <property type="evidence" value="ECO:0007669"/>
    <property type="project" value="UniProtKB-UniRule"/>
</dbReference>
<feature type="region of interest" description="Disordered" evidence="2">
    <location>
        <begin position="223"/>
        <end position="314"/>
    </location>
</feature>
<dbReference type="PANTHER" id="PTHR45740">
    <property type="entry name" value="POLY [ADP-RIBOSE] POLYMERASE"/>
    <property type="match status" value="1"/>
</dbReference>
<organism evidence="4 5">
    <name type="scientific">Elysia marginata</name>
    <dbReference type="NCBI Taxonomy" id="1093978"/>
    <lineage>
        <taxon>Eukaryota</taxon>
        <taxon>Metazoa</taxon>
        <taxon>Spiralia</taxon>
        <taxon>Lophotrochozoa</taxon>
        <taxon>Mollusca</taxon>
        <taxon>Gastropoda</taxon>
        <taxon>Heterobranchia</taxon>
        <taxon>Euthyneura</taxon>
        <taxon>Panpulmonata</taxon>
        <taxon>Sacoglossa</taxon>
        <taxon>Placobranchoidea</taxon>
        <taxon>Plakobranchidae</taxon>
        <taxon>Elysia</taxon>
    </lineage>
</organism>
<dbReference type="InterPro" id="IPR012317">
    <property type="entry name" value="Poly(ADP-ribose)pol_cat_dom"/>
</dbReference>
<gene>
    <name evidence="4" type="ORF">ElyMa_004082200</name>
</gene>
<dbReference type="Proteomes" id="UP000762676">
    <property type="component" value="Unassembled WGS sequence"/>
</dbReference>
<dbReference type="EMBL" id="BMAT01008302">
    <property type="protein sequence ID" value="GFR81892.1"/>
    <property type="molecule type" value="Genomic_DNA"/>
</dbReference>
<feature type="compositionally biased region" description="Basic and acidic residues" evidence="2">
    <location>
        <begin position="223"/>
        <end position="236"/>
    </location>
</feature>
<feature type="compositionally biased region" description="Basic and acidic residues" evidence="2">
    <location>
        <begin position="22"/>
        <end position="31"/>
    </location>
</feature>